<organism evidence="7 8">
    <name type="scientific">Actinomyces massiliensis F0489</name>
    <dbReference type="NCBI Taxonomy" id="1125718"/>
    <lineage>
        <taxon>Bacteria</taxon>
        <taxon>Bacillati</taxon>
        <taxon>Actinomycetota</taxon>
        <taxon>Actinomycetes</taxon>
        <taxon>Actinomycetales</taxon>
        <taxon>Actinomycetaceae</taxon>
        <taxon>Actinomyces</taxon>
    </lineage>
</organism>
<feature type="compositionally biased region" description="Polar residues" evidence="5">
    <location>
        <begin position="214"/>
        <end position="227"/>
    </location>
</feature>
<dbReference type="PATRIC" id="fig|1125718.3.peg.1132"/>
<feature type="compositionally biased region" description="Low complexity" evidence="5">
    <location>
        <begin position="67"/>
        <end position="119"/>
    </location>
</feature>
<evidence type="ECO:0000256" key="2">
    <source>
        <dbReference type="ARBA" id="ARBA00023136"/>
    </source>
</evidence>
<dbReference type="eggNOG" id="COG2885">
    <property type="taxonomic scope" value="Bacteria"/>
</dbReference>
<dbReference type="PRINTS" id="PR01021">
    <property type="entry name" value="OMPADOMAIN"/>
</dbReference>
<feature type="region of interest" description="Disordered" evidence="5">
    <location>
        <begin position="67"/>
        <end position="121"/>
    </location>
</feature>
<evidence type="ECO:0000256" key="3">
    <source>
        <dbReference type="ARBA" id="ARBA00023237"/>
    </source>
</evidence>
<accession>J1HKA2</accession>
<sequence length="462" mass="45794">MTPLRHPVRKVICMNHFTRSLVTVSGARRPRGPVVCAAMLRTVSAVSAVSAISAACLALSACNPSTPDAAPSSTDAAPAADAQPAQTASTAPANSASSPTSTASTNPSASASAGPTAPGYAMGQAPPVPLFTLPDLGLLTADHSALTPDQTAHVDSVPGVTVSPARCDQSGSIYLGSTSTVLTGDGSVASSDGDSSVVNNGDGSGSSSNGKATVVNNGNGSGSYTDGTTKIVANGDGTGTYVDSTLSVSVQKDGSGTSTNSATGENIVVNGNGAGSYKHDSVSIINNGDGTGSYTDGSLSIINHGDGTALVNGQSTAADPLPPVGKVGAFPSIDAVQPVQSCGTAISLDSGILFDVDSYAIRPESSEVLNSLAQVLTQAGAPKATVAGHTDSVADDAYNQTLSEQRAQAVVDALHTAGATTQLTPVGYGETQPAAPNTNPDGSDNPGGRQLNRRVEIMIPVF</sequence>
<feature type="compositionally biased region" description="Low complexity" evidence="5">
    <location>
        <begin position="184"/>
        <end position="210"/>
    </location>
</feature>
<comment type="caution">
    <text evidence="7">The sequence shown here is derived from an EMBL/GenBank/DDBJ whole genome shotgun (WGS) entry which is preliminary data.</text>
</comment>
<dbReference type="PROSITE" id="PS51123">
    <property type="entry name" value="OMPA_2"/>
    <property type="match status" value="1"/>
</dbReference>
<dbReference type="InterPro" id="IPR006664">
    <property type="entry name" value="OMP_bac"/>
</dbReference>
<evidence type="ECO:0000313" key="7">
    <source>
        <dbReference type="EMBL" id="EJF45978.1"/>
    </source>
</evidence>
<dbReference type="Gene3D" id="3.30.1330.60">
    <property type="entry name" value="OmpA-like domain"/>
    <property type="match status" value="1"/>
</dbReference>
<dbReference type="InterPro" id="IPR050330">
    <property type="entry name" value="Bact_OuterMem_StrucFunc"/>
</dbReference>
<reference evidence="7 8" key="1">
    <citation type="submission" date="2012-05" db="EMBL/GenBank/DDBJ databases">
        <authorList>
            <person name="Harkins D.M."/>
            <person name="Madupu R."/>
            <person name="Durkin A.S."/>
            <person name="Torralba M."/>
            <person name="Methe B."/>
            <person name="Sutton G.G."/>
            <person name="Nelson K.E."/>
        </authorList>
    </citation>
    <scope>NUCLEOTIDE SEQUENCE [LARGE SCALE GENOMIC DNA]</scope>
    <source>
        <strain evidence="7 8">F0489</strain>
    </source>
</reference>
<gene>
    <name evidence="7" type="ORF">HMPREF1318_0954</name>
</gene>
<dbReference type="PANTHER" id="PTHR30329">
    <property type="entry name" value="STATOR ELEMENT OF FLAGELLAR MOTOR COMPLEX"/>
    <property type="match status" value="1"/>
</dbReference>
<feature type="region of interest" description="Disordered" evidence="5">
    <location>
        <begin position="178"/>
        <end position="227"/>
    </location>
</feature>
<dbReference type="InterPro" id="IPR036737">
    <property type="entry name" value="OmpA-like_sf"/>
</dbReference>
<keyword evidence="2 4" id="KW-0472">Membrane</keyword>
<evidence type="ECO:0000313" key="8">
    <source>
        <dbReference type="Proteomes" id="UP000002941"/>
    </source>
</evidence>
<evidence type="ECO:0000256" key="5">
    <source>
        <dbReference type="SAM" id="MobiDB-lite"/>
    </source>
</evidence>
<feature type="region of interest" description="Disordered" evidence="5">
    <location>
        <begin position="421"/>
        <end position="453"/>
    </location>
</feature>
<comment type="subcellular location">
    <subcellularLocation>
        <location evidence="1">Cell outer membrane</location>
    </subcellularLocation>
</comment>
<evidence type="ECO:0000256" key="4">
    <source>
        <dbReference type="PROSITE-ProRule" id="PRU00473"/>
    </source>
</evidence>
<dbReference type="InterPro" id="IPR006665">
    <property type="entry name" value="OmpA-like"/>
</dbReference>
<protein>
    <submittedName>
        <fullName evidence="7">Photosystem I P700 chlorophyll a apoprotein A2 family protein</fullName>
    </submittedName>
</protein>
<evidence type="ECO:0000256" key="1">
    <source>
        <dbReference type="ARBA" id="ARBA00004442"/>
    </source>
</evidence>
<evidence type="ECO:0000259" key="6">
    <source>
        <dbReference type="PROSITE" id="PS51123"/>
    </source>
</evidence>
<dbReference type="GO" id="GO:0009279">
    <property type="term" value="C:cell outer membrane"/>
    <property type="evidence" value="ECO:0007669"/>
    <property type="project" value="UniProtKB-SubCell"/>
</dbReference>
<feature type="domain" description="OmpA-like" evidence="6">
    <location>
        <begin position="341"/>
        <end position="462"/>
    </location>
</feature>
<dbReference type="SUPFAM" id="SSF103088">
    <property type="entry name" value="OmpA-like"/>
    <property type="match status" value="1"/>
</dbReference>
<dbReference type="CDD" id="cd07185">
    <property type="entry name" value="OmpA_C-like"/>
    <property type="match status" value="1"/>
</dbReference>
<proteinExistence type="predicted"/>
<name>J1HKA2_9ACTO</name>
<dbReference type="AlphaFoldDB" id="J1HKA2"/>
<dbReference type="EMBL" id="AKFT01000085">
    <property type="protein sequence ID" value="EJF45978.1"/>
    <property type="molecule type" value="Genomic_DNA"/>
</dbReference>
<dbReference type="Pfam" id="PF00691">
    <property type="entry name" value="OmpA"/>
    <property type="match status" value="1"/>
</dbReference>
<dbReference type="PANTHER" id="PTHR30329:SF21">
    <property type="entry name" value="LIPOPROTEIN YIAD-RELATED"/>
    <property type="match status" value="1"/>
</dbReference>
<keyword evidence="3" id="KW-0998">Cell outer membrane</keyword>
<keyword evidence="8" id="KW-1185">Reference proteome</keyword>
<dbReference type="Proteomes" id="UP000002941">
    <property type="component" value="Unassembled WGS sequence"/>
</dbReference>